<keyword evidence="3 11" id="KW-0964">Secreted</keyword>
<dbReference type="PANTHER" id="PTHR33353:SF17">
    <property type="entry name" value="ENDO-BETA-1,4-GLUCANASE D"/>
    <property type="match status" value="1"/>
</dbReference>
<dbReference type="CDD" id="cd21175">
    <property type="entry name" value="LPMO_AA9"/>
    <property type="match status" value="1"/>
</dbReference>
<evidence type="ECO:0000313" key="14">
    <source>
        <dbReference type="Proteomes" id="UP000224634"/>
    </source>
</evidence>
<keyword evidence="8 11" id="KW-0624">Polysaccharide degradation</keyword>
<comment type="cofactor">
    <cofactor evidence="1">
        <name>Cu(2+)</name>
        <dbReference type="ChEBI" id="CHEBI:29036"/>
    </cofactor>
</comment>
<keyword evidence="14" id="KW-1185">Reference proteome</keyword>
<dbReference type="InterPro" id="IPR005103">
    <property type="entry name" value="AA9_LPMO"/>
</dbReference>
<evidence type="ECO:0000256" key="3">
    <source>
        <dbReference type="ARBA" id="ARBA00022525"/>
    </source>
</evidence>
<proteinExistence type="inferred from homology"/>
<evidence type="ECO:0000256" key="10">
    <source>
        <dbReference type="ARBA" id="ARBA00045077"/>
    </source>
</evidence>
<evidence type="ECO:0000256" key="9">
    <source>
        <dbReference type="ARBA" id="ARBA00044502"/>
    </source>
</evidence>
<comment type="subcellular location">
    <subcellularLocation>
        <location evidence="2 11">Secreted</location>
    </subcellularLocation>
</comment>
<keyword evidence="6 11" id="KW-1015">Disulfide bond</keyword>
<reference evidence="13 14" key="1">
    <citation type="submission" date="2017-10" db="EMBL/GenBank/DDBJ databases">
        <title>Comparative genomics in systemic dimorphic fungi from Ajellomycetaceae.</title>
        <authorList>
            <person name="Munoz J.F."/>
            <person name="Mcewen J.G."/>
            <person name="Clay O.K."/>
            <person name="Cuomo C.A."/>
        </authorList>
    </citation>
    <scope>NUCLEOTIDE SEQUENCE [LARGE SCALE GENOMIC DNA]</scope>
    <source>
        <strain evidence="13 14">UAMH7299</strain>
    </source>
</reference>
<dbReference type="InterPro" id="IPR049892">
    <property type="entry name" value="AA9"/>
</dbReference>
<dbReference type="EMBL" id="PDNA01000001">
    <property type="protein sequence ID" value="PGH28193.1"/>
    <property type="molecule type" value="Genomic_DNA"/>
</dbReference>
<dbReference type="OrthoDB" id="5985073at2759"/>
<evidence type="ECO:0000256" key="5">
    <source>
        <dbReference type="ARBA" id="ARBA00023008"/>
    </source>
</evidence>
<keyword evidence="7 11" id="KW-0119">Carbohydrate metabolism</keyword>
<sequence length="246" mass="26011">MKLNSAYCLAASLGSVSAHTILQNINDRPMGEGIYMPNGDNSPIMDVNSDSMACNGPPVSGFRSSSVVIDVQAGSEITGQWLHELGSTGPTKDSDNKVIASSHKGPVSAYLKKVDDATQNPSSGPGDGWFKIAEDSYTDGQWGVDNLIAGEGLQTVTIPECIEDGDYLLRFEILALHSAYAAGQAQFYIECAQIRVSGGSGSAQPETVSIPGVFEADHPGILVLIYEDDLPYPESYESPGPAVFTC</sequence>
<dbReference type="EC" id="1.14.99.56" evidence="11"/>
<accession>A0A2B7Z4N0</accession>
<comment type="caution">
    <text evidence="13">The sequence shown here is derived from an EMBL/GenBank/DDBJ whole genome shotgun (WGS) entry which is preliminary data.</text>
</comment>
<evidence type="ECO:0000256" key="2">
    <source>
        <dbReference type="ARBA" id="ARBA00004613"/>
    </source>
</evidence>
<comment type="similarity">
    <text evidence="9">Belongs to the polysaccharide monooxygenase AA9 family.</text>
</comment>
<evidence type="ECO:0000256" key="8">
    <source>
        <dbReference type="ARBA" id="ARBA00023326"/>
    </source>
</evidence>
<feature type="domain" description="Auxiliary Activity family 9 catalytic" evidence="12">
    <location>
        <begin position="36"/>
        <end position="228"/>
    </location>
</feature>
<evidence type="ECO:0000313" key="13">
    <source>
        <dbReference type="EMBL" id="PGH28193.1"/>
    </source>
</evidence>
<dbReference type="GO" id="GO:0030248">
    <property type="term" value="F:cellulose binding"/>
    <property type="evidence" value="ECO:0007669"/>
    <property type="project" value="UniProtKB-UniRule"/>
</dbReference>
<dbReference type="AlphaFoldDB" id="A0A2B7Z4N0"/>
<evidence type="ECO:0000259" key="12">
    <source>
        <dbReference type="Pfam" id="PF03443"/>
    </source>
</evidence>
<dbReference type="PANTHER" id="PTHR33353">
    <property type="entry name" value="PUTATIVE (AFU_ORTHOLOGUE AFUA_1G12560)-RELATED"/>
    <property type="match status" value="1"/>
</dbReference>
<keyword evidence="5" id="KW-0186">Copper</keyword>
<evidence type="ECO:0000256" key="4">
    <source>
        <dbReference type="ARBA" id="ARBA00023001"/>
    </source>
</evidence>
<comment type="function">
    <text evidence="11">Lytic polysaccharide monooxygenase (LMPO) that depolymerizes crystalline and amorphous polysaccharides via the oxidation of scissile alpha- or beta-(1-4)-glycosidic bonds, yielding C1 and/or C4 oxidation products. Catalysis by LPMOs requires the reduction of the active-site copper from Cu(II) to Cu(I) by a reducing agent and H(2)O(2) or O(2) as a cosubstrate.</text>
</comment>
<evidence type="ECO:0000256" key="11">
    <source>
        <dbReference type="RuleBase" id="RU368122"/>
    </source>
</evidence>
<organism evidence="13 14">
    <name type="scientific">Polytolypa hystricis (strain UAMH7299)</name>
    <dbReference type="NCBI Taxonomy" id="1447883"/>
    <lineage>
        <taxon>Eukaryota</taxon>
        <taxon>Fungi</taxon>
        <taxon>Dikarya</taxon>
        <taxon>Ascomycota</taxon>
        <taxon>Pezizomycotina</taxon>
        <taxon>Eurotiomycetes</taxon>
        <taxon>Eurotiomycetidae</taxon>
        <taxon>Onygenales</taxon>
        <taxon>Onygenales incertae sedis</taxon>
        <taxon>Polytolypa</taxon>
    </lineage>
</organism>
<evidence type="ECO:0000256" key="1">
    <source>
        <dbReference type="ARBA" id="ARBA00001973"/>
    </source>
</evidence>
<evidence type="ECO:0000256" key="6">
    <source>
        <dbReference type="ARBA" id="ARBA00023157"/>
    </source>
</evidence>
<dbReference type="GO" id="GO:0008810">
    <property type="term" value="F:cellulase activity"/>
    <property type="evidence" value="ECO:0007669"/>
    <property type="project" value="UniProtKB-UniRule"/>
</dbReference>
<comment type="domain">
    <text evidence="11">Has a modular structure: an endo-beta-1,4-glucanase catalytic module at the N-terminus, a linker rich in serines and threonines, and a C-terminal carbohydrate-binding module (CBM).</text>
</comment>
<protein>
    <recommendedName>
        <fullName evidence="11">AA9 family lytic polysaccharide monooxygenase</fullName>
        <ecNumber evidence="11">1.14.99.56</ecNumber>
    </recommendedName>
    <alternativeName>
        <fullName evidence="11">Endo-beta-1,4-glucanase</fullName>
    </alternativeName>
    <alternativeName>
        <fullName evidence="11">Glycosyl hydrolase 61 family protein</fullName>
    </alternativeName>
</protein>
<dbReference type="STRING" id="1447883.A0A2B7Z4N0"/>
<evidence type="ECO:0000256" key="7">
    <source>
        <dbReference type="ARBA" id="ARBA00023277"/>
    </source>
</evidence>
<keyword evidence="4 11" id="KW-0136">Cellulose degradation</keyword>
<dbReference type="Pfam" id="PF03443">
    <property type="entry name" value="AA9"/>
    <property type="match status" value="1"/>
</dbReference>
<dbReference type="GO" id="GO:0005576">
    <property type="term" value="C:extracellular region"/>
    <property type="evidence" value="ECO:0007669"/>
    <property type="project" value="UniProtKB-SubCell"/>
</dbReference>
<gene>
    <name evidence="13" type="ORF">AJ80_00083</name>
</gene>
<dbReference type="Gene3D" id="2.70.50.70">
    <property type="match status" value="1"/>
</dbReference>
<comment type="catalytic activity">
    <reaction evidence="10 11">
        <text>[(1-&gt;4)-beta-D-glucosyl]n+m + reduced acceptor + O2 = 4-dehydro-beta-D-glucosyl-[(1-&gt;4)-beta-D-glucosyl]n-1 + [(1-&gt;4)-beta-D-glucosyl]m + acceptor + H2O.</text>
        <dbReference type="EC" id="1.14.99.56"/>
    </reaction>
</comment>
<name>A0A2B7Z4N0_POLH7</name>
<dbReference type="Proteomes" id="UP000224634">
    <property type="component" value="Unassembled WGS sequence"/>
</dbReference>
<dbReference type="GO" id="GO:0030245">
    <property type="term" value="P:cellulose catabolic process"/>
    <property type="evidence" value="ECO:0007669"/>
    <property type="project" value="UniProtKB-UniRule"/>
</dbReference>